<feature type="transmembrane region" description="Helical" evidence="6">
    <location>
        <begin position="176"/>
        <end position="200"/>
    </location>
</feature>
<accession>A0A8J6N4B4</accession>
<name>A0A8J6N4B4_9BACT</name>
<evidence type="ECO:0000313" key="8">
    <source>
        <dbReference type="EMBL" id="MBC8200004.1"/>
    </source>
</evidence>
<comment type="caution">
    <text evidence="8">The sequence shown here is derived from an EMBL/GenBank/DDBJ whole genome shotgun (WGS) entry which is preliminary data.</text>
</comment>
<dbReference type="GO" id="GO:0005886">
    <property type="term" value="C:plasma membrane"/>
    <property type="evidence" value="ECO:0007669"/>
    <property type="project" value="TreeGrafter"/>
</dbReference>
<feature type="domain" description="Cytochrome c assembly protein" evidence="7">
    <location>
        <begin position="62"/>
        <end position="267"/>
    </location>
</feature>
<feature type="transmembrane region" description="Helical" evidence="6">
    <location>
        <begin position="36"/>
        <end position="54"/>
    </location>
</feature>
<gene>
    <name evidence="8" type="primary">ccsB</name>
    <name evidence="8" type="ORF">H8E80_08180</name>
</gene>
<evidence type="ECO:0000256" key="3">
    <source>
        <dbReference type="ARBA" id="ARBA00022748"/>
    </source>
</evidence>
<evidence type="ECO:0000256" key="4">
    <source>
        <dbReference type="ARBA" id="ARBA00022989"/>
    </source>
</evidence>
<dbReference type="Pfam" id="PF01578">
    <property type="entry name" value="Cytochrom_C_asm"/>
    <property type="match status" value="1"/>
</dbReference>
<comment type="subcellular location">
    <subcellularLocation>
        <location evidence="1">Membrane</location>
        <topology evidence="1">Multi-pass membrane protein</topology>
    </subcellularLocation>
</comment>
<feature type="transmembrane region" description="Helical" evidence="6">
    <location>
        <begin position="91"/>
        <end position="111"/>
    </location>
</feature>
<feature type="transmembrane region" description="Helical" evidence="6">
    <location>
        <begin position="241"/>
        <end position="263"/>
    </location>
</feature>
<dbReference type="PANTHER" id="PTHR30071:SF1">
    <property type="entry name" value="CYTOCHROME B_B6 PROTEIN-RELATED"/>
    <property type="match status" value="1"/>
</dbReference>
<keyword evidence="3" id="KW-0201">Cytochrome c-type biogenesis</keyword>
<dbReference type="Proteomes" id="UP000603545">
    <property type="component" value="Unassembled WGS sequence"/>
</dbReference>
<evidence type="ECO:0000256" key="1">
    <source>
        <dbReference type="ARBA" id="ARBA00004141"/>
    </source>
</evidence>
<dbReference type="AlphaFoldDB" id="A0A8J6N4B4"/>
<feature type="transmembrane region" description="Helical" evidence="6">
    <location>
        <begin position="123"/>
        <end position="150"/>
    </location>
</feature>
<dbReference type="GO" id="GO:0020037">
    <property type="term" value="F:heme binding"/>
    <property type="evidence" value="ECO:0007669"/>
    <property type="project" value="InterPro"/>
</dbReference>
<organism evidence="8 9">
    <name type="scientific">Candidatus Desulfaltia bathyphila</name>
    <dbReference type="NCBI Taxonomy" id="2841697"/>
    <lineage>
        <taxon>Bacteria</taxon>
        <taxon>Pseudomonadati</taxon>
        <taxon>Thermodesulfobacteriota</taxon>
        <taxon>Desulfobacteria</taxon>
        <taxon>Desulfobacterales</taxon>
        <taxon>Desulfobacterales incertae sedis</taxon>
        <taxon>Candidatus Desulfaltia</taxon>
    </lineage>
</organism>
<dbReference type="PANTHER" id="PTHR30071">
    <property type="entry name" value="HEME EXPORTER PROTEIN C"/>
    <property type="match status" value="1"/>
</dbReference>
<evidence type="ECO:0000256" key="6">
    <source>
        <dbReference type="SAM" id="Phobius"/>
    </source>
</evidence>
<dbReference type="EMBL" id="JACNLL010000073">
    <property type="protein sequence ID" value="MBC8200004.1"/>
    <property type="molecule type" value="Genomic_DNA"/>
</dbReference>
<evidence type="ECO:0000256" key="2">
    <source>
        <dbReference type="ARBA" id="ARBA00022692"/>
    </source>
</evidence>
<feature type="transmembrane region" description="Helical" evidence="6">
    <location>
        <begin position="215"/>
        <end position="234"/>
    </location>
</feature>
<dbReference type="NCBIfam" id="TIGR03144">
    <property type="entry name" value="cytochr_II_ccsB"/>
    <property type="match status" value="1"/>
</dbReference>
<keyword evidence="2 6" id="KW-0812">Transmembrane</keyword>
<feature type="transmembrane region" description="Helical" evidence="6">
    <location>
        <begin position="66"/>
        <end position="84"/>
    </location>
</feature>
<feature type="transmembrane region" description="Helical" evidence="6">
    <location>
        <begin position="6"/>
        <end position="24"/>
    </location>
</feature>
<proteinExistence type="predicted"/>
<protein>
    <submittedName>
        <fullName evidence="8">C-type cytochrome biogenesis protein CcsB</fullName>
    </submittedName>
</protein>
<keyword evidence="4 6" id="KW-1133">Transmembrane helix</keyword>
<evidence type="ECO:0000256" key="5">
    <source>
        <dbReference type="ARBA" id="ARBA00023136"/>
    </source>
</evidence>
<dbReference type="InterPro" id="IPR017562">
    <property type="entry name" value="Cyt_c_biogenesis_CcsA"/>
</dbReference>
<reference evidence="8 9" key="1">
    <citation type="submission" date="2020-08" db="EMBL/GenBank/DDBJ databases">
        <title>Bridging the membrane lipid divide: bacteria of the FCB group superphylum have the potential to synthesize archaeal ether lipids.</title>
        <authorList>
            <person name="Villanueva L."/>
            <person name="Von Meijenfeldt F.A.B."/>
            <person name="Westbye A.B."/>
            <person name="Yadav S."/>
            <person name="Hopmans E.C."/>
            <person name="Dutilh B.E."/>
            <person name="Sinninghe Damste J.S."/>
        </authorList>
    </citation>
    <scope>NUCLEOTIDE SEQUENCE [LARGE SCALE GENOMIC DNA]</scope>
    <source>
        <strain evidence="8">NIOZ-UU82</strain>
    </source>
</reference>
<dbReference type="InterPro" id="IPR045062">
    <property type="entry name" value="Cyt_c_biogenesis_CcsA/CcmC"/>
</dbReference>
<dbReference type="InterPro" id="IPR002541">
    <property type="entry name" value="Cyt_c_assembly"/>
</dbReference>
<evidence type="ECO:0000313" key="9">
    <source>
        <dbReference type="Proteomes" id="UP000603545"/>
    </source>
</evidence>
<sequence length="273" mass="31176">MDIVIYITVLFYLLSTTGYLLYLFIQKNYLYQIGRYLLITGFLWHSAAIVYWVIQTGAIPVHNLRETVTIAGWSVAGVFIIFQYKFNLKILGIYVAPLTAIVMLIASQLPAESAEAKNVFNNFWLVLHIITIFIGEASFALACGLGILYLMQERAIKTKRHGFFFKRLPSLEMLDYTGYACIVVGFTFLTIGLAAGFVYAKSVWGKLWSWDPKEVWSVITWILYAVLLHERLAVGWRGRRSAIMAIIGFVVLLFTFLGVNFFLKGHHEVFTRL</sequence>
<dbReference type="GO" id="GO:0017004">
    <property type="term" value="P:cytochrome complex assembly"/>
    <property type="evidence" value="ECO:0007669"/>
    <property type="project" value="UniProtKB-KW"/>
</dbReference>
<keyword evidence="5 6" id="KW-0472">Membrane</keyword>
<evidence type="ECO:0000259" key="7">
    <source>
        <dbReference type="Pfam" id="PF01578"/>
    </source>
</evidence>